<organism evidence="2 3">
    <name type="scientific">Paracidovorax wautersii</name>
    <dbReference type="NCBI Taxonomy" id="1177982"/>
    <lineage>
        <taxon>Bacteria</taxon>
        <taxon>Pseudomonadati</taxon>
        <taxon>Pseudomonadota</taxon>
        <taxon>Betaproteobacteria</taxon>
        <taxon>Burkholderiales</taxon>
        <taxon>Comamonadaceae</taxon>
        <taxon>Paracidovorax</taxon>
    </lineage>
</organism>
<protein>
    <recommendedName>
        <fullName evidence="4">VanZ like family protein</fullName>
    </recommendedName>
</protein>
<keyword evidence="1" id="KW-0812">Transmembrane</keyword>
<sequence>MPTTSPRNPIALAAIAFGLIASYLLAPLLPHWTGWENGPVENAQAALLFWGGVSALHCAAQSEAGRLRAFWWMVAPIWFIMVGRELSWGAALLTPLDFSAQTGPTFSSTQQLDYKPAVAPVVGMLAAFSLAVFVRTRQYRTLQSLWLRRALPLAEIGLFAAALLLSTAAEGHMGLSIPWTEEWALQNLEELAELCAYAALFCAQWRVRACLRSCEGQQTSA</sequence>
<feature type="transmembrane region" description="Helical" evidence="1">
    <location>
        <begin position="146"/>
        <end position="169"/>
    </location>
</feature>
<dbReference type="RefSeq" id="WP_309827820.1">
    <property type="nucleotide sequence ID" value="NZ_JAVIZX010000001.1"/>
</dbReference>
<keyword evidence="1" id="KW-0472">Membrane</keyword>
<feature type="transmembrane region" description="Helical" evidence="1">
    <location>
        <begin position="69"/>
        <end position="94"/>
    </location>
</feature>
<evidence type="ECO:0008006" key="4">
    <source>
        <dbReference type="Google" id="ProtNLM"/>
    </source>
</evidence>
<name>A0ABU1IAP3_9BURK</name>
<gene>
    <name evidence="2" type="ORF">QE399_001606</name>
</gene>
<proteinExistence type="predicted"/>
<keyword evidence="3" id="KW-1185">Reference proteome</keyword>
<evidence type="ECO:0000256" key="1">
    <source>
        <dbReference type="SAM" id="Phobius"/>
    </source>
</evidence>
<feature type="transmembrane region" description="Helical" evidence="1">
    <location>
        <begin position="114"/>
        <end position="134"/>
    </location>
</feature>
<evidence type="ECO:0000313" key="3">
    <source>
        <dbReference type="Proteomes" id="UP001267710"/>
    </source>
</evidence>
<dbReference type="EMBL" id="JAVIZX010000001">
    <property type="protein sequence ID" value="MDR6213917.1"/>
    <property type="molecule type" value="Genomic_DNA"/>
</dbReference>
<comment type="caution">
    <text evidence="2">The sequence shown here is derived from an EMBL/GenBank/DDBJ whole genome shotgun (WGS) entry which is preliminary data.</text>
</comment>
<feature type="transmembrane region" description="Helical" evidence="1">
    <location>
        <begin position="12"/>
        <end position="30"/>
    </location>
</feature>
<accession>A0ABU1IAP3</accession>
<evidence type="ECO:0000313" key="2">
    <source>
        <dbReference type="EMBL" id="MDR6213917.1"/>
    </source>
</evidence>
<reference evidence="2 3" key="1">
    <citation type="submission" date="2023-08" db="EMBL/GenBank/DDBJ databases">
        <title>Functional and genomic diversity of the sorghum phyllosphere microbiome.</title>
        <authorList>
            <person name="Shade A."/>
        </authorList>
    </citation>
    <scope>NUCLEOTIDE SEQUENCE [LARGE SCALE GENOMIC DNA]</scope>
    <source>
        <strain evidence="2 3">SORGH_AS_0335</strain>
    </source>
</reference>
<keyword evidence="1" id="KW-1133">Transmembrane helix</keyword>
<dbReference type="Proteomes" id="UP001267710">
    <property type="component" value="Unassembled WGS sequence"/>
</dbReference>